<protein>
    <submittedName>
        <fullName evidence="1">Uncharacterized protein</fullName>
    </submittedName>
</protein>
<keyword evidence="2" id="KW-1185">Reference proteome</keyword>
<organism evidence="1 2">
    <name type="scientific">Aquamicrobium segne</name>
    <dbReference type="NCBI Taxonomy" id="469547"/>
    <lineage>
        <taxon>Bacteria</taxon>
        <taxon>Pseudomonadati</taxon>
        <taxon>Pseudomonadota</taxon>
        <taxon>Alphaproteobacteria</taxon>
        <taxon>Hyphomicrobiales</taxon>
        <taxon>Phyllobacteriaceae</taxon>
        <taxon>Aquamicrobium</taxon>
    </lineage>
</organism>
<proteinExistence type="predicted"/>
<dbReference type="EMBL" id="JBHSLL010000051">
    <property type="protein sequence ID" value="MFC5387047.1"/>
    <property type="molecule type" value="Genomic_DNA"/>
</dbReference>
<accession>A0ABW0GZV6</accession>
<dbReference type="Proteomes" id="UP001596016">
    <property type="component" value="Unassembled WGS sequence"/>
</dbReference>
<evidence type="ECO:0000313" key="2">
    <source>
        <dbReference type="Proteomes" id="UP001596016"/>
    </source>
</evidence>
<dbReference type="RefSeq" id="WP_378230620.1">
    <property type="nucleotide sequence ID" value="NZ_JBHSLL010000051.1"/>
</dbReference>
<gene>
    <name evidence="1" type="ORF">ACFPLB_13865</name>
</gene>
<comment type="caution">
    <text evidence="1">The sequence shown here is derived from an EMBL/GenBank/DDBJ whole genome shotgun (WGS) entry which is preliminary data.</text>
</comment>
<reference evidence="2" key="1">
    <citation type="journal article" date="2019" name="Int. J. Syst. Evol. Microbiol.">
        <title>The Global Catalogue of Microorganisms (GCM) 10K type strain sequencing project: providing services to taxonomists for standard genome sequencing and annotation.</title>
        <authorList>
            <consortium name="The Broad Institute Genomics Platform"/>
            <consortium name="The Broad Institute Genome Sequencing Center for Infectious Disease"/>
            <person name="Wu L."/>
            <person name="Ma J."/>
        </authorList>
    </citation>
    <scope>NUCLEOTIDE SEQUENCE [LARGE SCALE GENOMIC DNA]</scope>
    <source>
        <strain evidence="2">CGMCC 4.1415</strain>
    </source>
</reference>
<name>A0ABW0GZV6_9HYPH</name>
<evidence type="ECO:0000313" key="1">
    <source>
        <dbReference type="EMBL" id="MFC5387047.1"/>
    </source>
</evidence>
<sequence length="596" mass="65844">MSNNALVDFLAAYGPTSDGNNMYDEFVVDAAARAGVEPISIPETHSGRIIADLRGSPARSVVLTGTAGDGKTYTARKVLERLGGPTTLKEITPFTDPETGRSIVFVKDMSEVTASEKSSLLPRMIASFTDPDPREIFVFCVNDGHLLRSWEEHMGGSAAGRNILTIFRELLRDDEELPPSPYSFRLVNMSRTSHASTINAIIDEICNHPRWSDCGSGCEIGAQGRCPVQTNREILLKNGGASMRTRLRALVEISAADERHLSIRQIIIIVVNALLGDAKNVYAAPLLNCARASQRAADGEYAYTNPYTNVFGDNHPPTRRTQNAAFSALNEFAIGFETNNFFDDILMDAKLDGVDHPQYGSASYAKARADYIENPADHIVELRHILTAQRRRLFFEWPNAAPDAREQSPWQLSVHTYGDHYLNILLSEAERDPDMFRRTRPRLVKGLNRALTGSLTETSDRLWLTQPSGVYKGTGVPILVTSPISWTGKPYNLNLAAPASPGRPPLLQLIASYPPVEILASLPLTPTLFEYLMRVNDGALPMSFSNQCFQDVRNFQIRCVGRILDREQEDGTNFKAVDTEGETLAERSIGALESEI</sequence>